<evidence type="ECO:0000256" key="5">
    <source>
        <dbReference type="ARBA" id="ARBA00022900"/>
    </source>
</evidence>
<dbReference type="InterPro" id="IPR000215">
    <property type="entry name" value="Serpin_fam"/>
</dbReference>
<dbReference type="CDD" id="cd19590">
    <property type="entry name" value="serpin_thermopin-like"/>
    <property type="match status" value="1"/>
</dbReference>
<comment type="caution">
    <text evidence="9">The sequence shown here is derived from an EMBL/GenBank/DDBJ whole genome shotgun (WGS) entry which is preliminary data.</text>
</comment>
<dbReference type="Pfam" id="PF00079">
    <property type="entry name" value="Serpin"/>
    <property type="match status" value="1"/>
</dbReference>
<evidence type="ECO:0000256" key="7">
    <source>
        <dbReference type="RuleBase" id="RU000411"/>
    </source>
</evidence>
<keyword evidence="3" id="KW-0964">Secreted</keyword>
<accession>A0AAQ4FN46</accession>
<dbReference type="GO" id="GO:0005615">
    <property type="term" value="C:extracellular space"/>
    <property type="evidence" value="ECO:0007669"/>
    <property type="project" value="InterPro"/>
</dbReference>
<comment type="subcellular location">
    <subcellularLocation>
        <location evidence="1">Secreted</location>
    </subcellularLocation>
</comment>
<dbReference type="InterPro" id="IPR023796">
    <property type="entry name" value="Serpin_dom"/>
</dbReference>
<protein>
    <recommendedName>
        <fullName evidence="8">Serpin domain-containing protein</fullName>
    </recommendedName>
</protein>
<evidence type="ECO:0000256" key="6">
    <source>
        <dbReference type="ARBA" id="ARBA00023180"/>
    </source>
</evidence>
<dbReference type="PROSITE" id="PS00284">
    <property type="entry name" value="SERPIN"/>
    <property type="match status" value="1"/>
</dbReference>
<dbReference type="InterPro" id="IPR042178">
    <property type="entry name" value="Serpin_sf_1"/>
</dbReference>
<comment type="similarity">
    <text evidence="2 7">Belongs to the serpin family.</text>
</comment>
<dbReference type="AlphaFoldDB" id="A0AAQ4FN46"/>
<keyword evidence="6" id="KW-0325">Glycoprotein</keyword>
<evidence type="ECO:0000256" key="1">
    <source>
        <dbReference type="ARBA" id="ARBA00004613"/>
    </source>
</evidence>
<organism evidence="9 10">
    <name type="scientific">Amblyomma americanum</name>
    <name type="common">Lone star tick</name>
    <dbReference type="NCBI Taxonomy" id="6943"/>
    <lineage>
        <taxon>Eukaryota</taxon>
        <taxon>Metazoa</taxon>
        <taxon>Ecdysozoa</taxon>
        <taxon>Arthropoda</taxon>
        <taxon>Chelicerata</taxon>
        <taxon>Arachnida</taxon>
        <taxon>Acari</taxon>
        <taxon>Parasitiformes</taxon>
        <taxon>Ixodida</taxon>
        <taxon>Ixodoidea</taxon>
        <taxon>Ixodidae</taxon>
        <taxon>Amblyomminae</taxon>
        <taxon>Amblyomma</taxon>
    </lineage>
</organism>
<dbReference type="InterPro" id="IPR023795">
    <property type="entry name" value="Serpin_CS"/>
</dbReference>
<dbReference type="PANTHER" id="PTHR11461">
    <property type="entry name" value="SERINE PROTEASE INHIBITOR, SERPIN"/>
    <property type="match status" value="1"/>
</dbReference>
<dbReference type="Gene3D" id="3.30.497.10">
    <property type="entry name" value="Antithrombin, subunit I, domain 2"/>
    <property type="match status" value="1"/>
</dbReference>
<dbReference type="SMART" id="SM00093">
    <property type="entry name" value="SERPIN"/>
    <property type="match status" value="1"/>
</dbReference>
<dbReference type="Proteomes" id="UP001321473">
    <property type="component" value="Unassembled WGS sequence"/>
</dbReference>
<feature type="domain" description="Serpin" evidence="8">
    <location>
        <begin position="34"/>
        <end position="439"/>
    </location>
</feature>
<evidence type="ECO:0000256" key="3">
    <source>
        <dbReference type="ARBA" id="ARBA00022525"/>
    </source>
</evidence>
<evidence type="ECO:0000313" key="9">
    <source>
        <dbReference type="EMBL" id="KAK8788173.1"/>
    </source>
</evidence>
<evidence type="ECO:0000256" key="4">
    <source>
        <dbReference type="ARBA" id="ARBA00022690"/>
    </source>
</evidence>
<dbReference type="InterPro" id="IPR036186">
    <property type="entry name" value="Serpin_sf"/>
</dbReference>
<dbReference type="InterPro" id="IPR042185">
    <property type="entry name" value="Serpin_sf_2"/>
</dbReference>
<dbReference type="EMBL" id="JARKHS020001085">
    <property type="protein sequence ID" value="KAK8788173.1"/>
    <property type="molecule type" value="Genomic_DNA"/>
</dbReference>
<name>A0AAQ4FN46_AMBAM</name>
<sequence length="442" mass="47138">MFERSARREPHLFTCRHSSIMEPAFGQLLFTFSVNLYKQLLSADSNANASSLLCSPLTIAAALGMTLAGARNNTAKQIRALFVEAMPSGSRLSDGRGTSDDAIHAAFASLMMSLSRVFDDNHHQAPSGGVTLRLANRLYTGLDLQPSPEYAALVNASYGASAASVDFGADPESARRVINEWVSRETASKIAELLPRGSVEASTCAALVNAVYFRGLWADQFEPELTAEEPFYETPTKSRKVKMMYKNGRFAIGRHEGLGVSLVTIPYRGLKASMVVVLPDKVDGLADFEQRVTPLELASLISSANSTTKVRLRLPRFKLSTTTDLLHTLSSMGVTDLFSPRADLSGIAATLPSSGSNSSASPAGCGRGTAGGVSVALHSAAIEVTEEGTEAAAGSASILTRRDAVEFTADHPFLFLVRTQGTTPLEADVVLFVGSVRRVDDV</sequence>
<gene>
    <name evidence="9" type="ORF">V5799_022043</name>
</gene>
<evidence type="ECO:0000313" key="10">
    <source>
        <dbReference type="Proteomes" id="UP001321473"/>
    </source>
</evidence>
<dbReference type="SUPFAM" id="SSF56574">
    <property type="entry name" value="Serpins"/>
    <property type="match status" value="1"/>
</dbReference>
<dbReference type="GO" id="GO:0004867">
    <property type="term" value="F:serine-type endopeptidase inhibitor activity"/>
    <property type="evidence" value="ECO:0007669"/>
    <property type="project" value="UniProtKB-KW"/>
</dbReference>
<evidence type="ECO:0000256" key="2">
    <source>
        <dbReference type="ARBA" id="ARBA00009500"/>
    </source>
</evidence>
<evidence type="ECO:0000259" key="8">
    <source>
        <dbReference type="SMART" id="SM00093"/>
    </source>
</evidence>
<reference evidence="9 10" key="1">
    <citation type="journal article" date="2023" name="Arcadia Sci">
        <title>De novo assembly of a long-read Amblyomma americanum tick genome.</title>
        <authorList>
            <person name="Chou S."/>
            <person name="Poskanzer K.E."/>
            <person name="Rollins M."/>
            <person name="Thuy-Boun P.S."/>
        </authorList>
    </citation>
    <scope>NUCLEOTIDE SEQUENCE [LARGE SCALE GENOMIC DNA]</scope>
    <source>
        <strain evidence="9">F_SG_1</strain>
        <tissue evidence="9">Salivary glands</tissue>
    </source>
</reference>
<keyword evidence="4" id="KW-0646">Protease inhibitor</keyword>
<dbReference type="PANTHER" id="PTHR11461:SF211">
    <property type="entry name" value="GH10112P-RELATED"/>
    <property type="match status" value="1"/>
</dbReference>
<keyword evidence="5" id="KW-0722">Serine protease inhibitor</keyword>
<keyword evidence="10" id="KW-1185">Reference proteome</keyword>
<proteinExistence type="inferred from homology"/>
<dbReference type="Gene3D" id="2.30.39.10">
    <property type="entry name" value="Alpha-1-antitrypsin, domain 1"/>
    <property type="match status" value="1"/>
</dbReference>